<keyword evidence="3" id="KW-1185">Reference proteome</keyword>
<reference evidence="2 3" key="1">
    <citation type="submission" date="2019-03" db="EMBL/GenBank/DDBJ databases">
        <title>Draft genome sequences of novel Actinobacteria.</title>
        <authorList>
            <person name="Sahin N."/>
            <person name="Ay H."/>
            <person name="Saygin H."/>
        </authorList>
    </citation>
    <scope>NUCLEOTIDE SEQUENCE [LARGE SCALE GENOMIC DNA]</scope>
    <source>
        <strain evidence="2 3">JCM 13523</strain>
    </source>
</reference>
<dbReference type="RefSeq" id="WP_132167157.1">
    <property type="nucleotide sequence ID" value="NZ_SMKX01000024.1"/>
</dbReference>
<dbReference type="InterPro" id="IPR002881">
    <property type="entry name" value="DUF58"/>
</dbReference>
<comment type="caution">
    <text evidence="2">The sequence shown here is derived from an EMBL/GenBank/DDBJ whole genome shotgun (WGS) entry which is preliminary data.</text>
</comment>
<gene>
    <name evidence="2" type="ORF">E1263_11165</name>
</gene>
<accession>A0A4R4ZP85</accession>
<evidence type="ECO:0000313" key="3">
    <source>
        <dbReference type="Proteomes" id="UP000295124"/>
    </source>
</evidence>
<dbReference type="AlphaFoldDB" id="A0A4R4ZP85"/>
<evidence type="ECO:0000259" key="1">
    <source>
        <dbReference type="Pfam" id="PF01882"/>
    </source>
</evidence>
<dbReference type="PANTHER" id="PTHR33608:SF14">
    <property type="entry name" value="POSSIBLE CONSERVED SECRETED PROTEIN"/>
    <property type="match status" value="1"/>
</dbReference>
<dbReference type="PANTHER" id="PTHR33608">
    <property type="entry name" value="BLL2464 PROTEIN"/>
    <property type="match status" value="1"/>
</dbReference>
<dbReference type="Proteomes" id="UP000295124">
    <property type="component" value="Unassembled WGS sequence"/>
</dbReference>
<organism evidence="2 3">
    <name type="scientific">Kribbella antibiotica</name>
    <dbReference type="NCBI Taxonomy" id="190195"/>
    <lineage>
        <taxon>Bacteria</taxon>
        <taxon>Bacillati</taxon>
        <taxon>Actinomycetota</taxon>
        <taxon>Actinomycetes</taxon>
        <taxon>Propionibacteriales</taxon>
        <taxon>Kribbellaceae</taxon>
        <taxon>Kribbella</taxon>
    </lineage>
</organism>
<protein>
    <submittedName>
        <fullName evidence="2">DUF58 domain-containing protein</fullName>
    </submittedName>
</protein>
<sequence>MRWQPTHAHVRVLVVAAALLLIAVLARRPDAAVLGLPLAFVAVWGRYFRPREVPQVQTELDADVLFEGQATTYRLRVPGTVDPDIDLIVAALPRSRWFDYSPRQAAVAEPVRILPDASEDAPDAVALEVGVRAKRWGLRTLERPTVVATSVLGSYRIPVPSLGASSVTTLPLREGFEAVDAMPRPAGLVGLHRSRRPGEGTELAGVRTFRTGDRLRRINWSVSARTSELHVTSTWSDRDTEVVILLDTGGEIGVSEGIDGRSSSLDTGVRAAASIAEHYLRHGDRVRLVDTGNLVRGVRSGSGRGHLRRILDALVHADRRGRQPDQDQLAQRNRIRSDSLVLVLSPLLRPMILGYVVTLVHSGCTVIAVDTLPPDITSLIDADEHDKRAWPLAWRLRLLERRRELDRLGDLGVPTVPWRGSGTLDEVLRDASRLASAPRMRS</sequence>
<evidence type="ECO:0000313" key="2">
    <source>
        <dbReference type="EMBL" id="TDD60475.1"/>
    </source>
</evidence>
<feature type="domain" description="DUF58" evidence="1">
    <location>
        <begin position="206"/>
        <end position="371"/>
    </location>
</feature>
<name>A0A4R4ZP85_9ACTN</name>
<proteinExistence type="predicted"/>
<dbReference type="Pfam" id="PF01882">
    <property type="entry name" value="DUF58"/>
    <property type="match status" value="1"/>
</dbReference>
<dbReference type="OrthoDB" id="9776116at2"/>
<dbReference type="EMBL" id="SMKX01000024">
    <property type="protein sequence ID" value="TDD60475.1"/>
    <property type="molecule type" value="Genomic_DNA"/>
</dbReference>